<dbReference type="SMART" id="SM00530">
    <property type="entry name" value="HTH_XRE"/>
    <property type="match status" value="1"/>
</dbReference>
<evidence type="ECO:0000256" key="1">
    <source>
        <dbReference type="SAM" id="MobiDB-lite"/>
    </source>
</evidence>
<dbReference type="EMBL" id="JBHSBC010000001">
    <property type="protein sequence ID" value="MFC3979060.1"/>
    <property type="molecule type" value="Genomic_DNA"/>
</dbReference>
<dbReference type="SUPFAM" id="SSF47413">
    <property type="entry name" value="lambda repressor-like DNA-binding domains"/>
    <property type="match status" value="1"/>
</dbReference>
<dbReference type="InterPro" id="IPR001387">
    <property type="entry name" value="Cro/C1-type_HTH"/>
</dbReference>
<organism evidence="4 5">
    <name type="scientific">Streptosporangium jomthongense</name>
    <dbReference type="NCBI Taxonomy" id="1193683"/>
    <lineage>
        <taxon>Bacteria</taxon>
        <taxon>Bacillati</taxon>
        <taxon>Actinomycetota</taxon>
        <taxon>Actinomycetes</taxon>
        <taxon>Streptosporangiales</taxon>
        <taxon>Streptosporangiaceae</taxon>
        <taxon>Streptosporangium</taxon>
    </lineage>
</organism>
<keyword evidence="2" id="KW-0472">Membrane</keyword>
<name>A0ABV8EV43_9ACTN</name>
<protein>
    <submittedName>
        <fullName evidence="4">Helix-turn-helix domain-containing protein</fullName>
    </submittedName>
</protein>
<comment type="caution">
    <text evidence="4">The sequence shown here is derived from an EMBL/GenBank/DDBJ whole genome shotgun (WGS) entry which is preliminary data.</text>
</comment>
<evidence type="ECO:0000259" key="3">
    <source>
        <dbReference type="PROSITE" id="PS50943"/>
    </source>
</evidence>
<keyword evidence="2" id="KW-0812">Transmembrane</keyword>
<feature type="transmembrane region" description="Helical" evidence="2">
    <location>
        <begin position="152"/>
        <end position="177"/>
    </location>
</feature>
<dbReference type="RefSeq" id="WP_352015170.1">
    <property type="nucleotide sequence ID" value="NZ_JBHSBC010000001.1"/>
</dbReference>
<proteinExistence type="predicted"/>
<evidence type="ECO:0000313" key="4">
    <source>
        <dbReference type="EMBL" id="MFC3979060.1"/>
    </source>
</evidence>
<feature type="region of interest" description="Disordered" evidence="1">
    <location>
        <begin position="187"/>
        <end position="209"/>
    </location>
</feature>
<evidence type="ECO:0000313" key="5">
    <source>
        <dbReference type="Proteomes" id="UP001595698"/>
    </source>
</evidence>
<reference evidence="5" key="1">
    <citation type="journal article" date="2019" name="Int. J. Syst. Evol. Microbiol.">
        <title>The Global Catalogue of Microorganisms (GCM) 10K type strain sequencing project: providing services to taxonomists for standard genome sequencing and annotation.</title>
        <authorList>
            <consortium name="The Broad Institute Genomics Platform"/>
            <consortium name="The Broad Institute Genome Sequencing Center for Infectious Disease"/>
            <person name="Wu L."/>
            <person name="Ma J."/>
        </authorList>
    </citation>
    <scope>NUCLEOTIDE SEQUENCE [LARGE SCALE GENOMIC DNA]</scope>
    <source>
        <strain evidence="5">TBRC 7912</strain>
    </source>
</reference>
<dbReference type="Proteomes" id="UP001595698">
    <property type="component" value="Unassembled WGS sequence"/>
</dbReference>
<evidence type="ECO:0000256" key="2">
    <source>
        <dbReference type="SAM" id="Phobius"/>
    </source>
</evidence>
<sequence>MARRKTPLEGDGPTMRFAVRLREARERSGLTLRRLAEISGYSHSTLSIAESGRRLPTWEVAAAFVQACGSQDLERWRGWWDAAFEHEAAQPAPVPDATASAGPEPVTGLPQSTASDPAGTDDPPGSASSASAVPDAPVARASQRPGRGGPRWWHLLVASVASSLLTATGFLLFPVLFPGHSPVRGPATAVQPPANQSGPTFPPGPDPTPVAACGGATPGYGCHKKDPDASGCWKTAQLAAASTFSYKGKAVGKLENWYSAECGTNWAALRMPKGWRGRVEIVTKTTRDCYPLDCVSFYDKTPPLWSNMLFGMNRSTTALGYVRFPNGETKEFEAATPGP</sequence>
<accession>A0ABV8EV43</accession>
<feature type="domain" description="HTH cro/C1-type" evidence="3">
    <location>
        <begin position="21"/>
        <end position="76"/>
    </location>
</feature>
<dbReference type="CDD" id="cd00093">
    <property type="entry name" value="HTH_XRE"/>
    <property type="match status" value="1"/>
</dbReference>
<keyword evidence="5" id="KW-1185">Reference proteome</keyword>
<dbReference type="InterPro" id="IPR010982">
    <property type="entry name" value="Lambda_DNA-bd_dom_sf"/>
</dbReference>
<feature type="region of interest" description="Disordered" evidence="1">
    <location>
        <begin position="89"/>
        <end position="147"/>
    </location>
</feature>
<feature type="compositionally biased region" description="Low complexity" evidence="1">
    <location>
        <begin position="121"/>
        <end position="142"/>
    </location>
</feature>
<dbReference type="Gene3D" id="1.10.260.40">
    <property type="entry name" value="lambda repressor-like DNA-binding domains"/>
    <property type="match status" value="1"/>
</dbReference>
<keyword evidence="2" id="KW-1133">Transmembrane helix</keyword>
<dbReference type="PROSITE" id="PS50943">
    <property type="entry name" value="HTH_CROC1"/>
    <property type="match status" value="1"/>
</dbReference>
<gene>
    <name evidence="4" type="ORF">ACFOYY_02945</name>
</gene>
<dbReference type="Pfam" id="PF13560">
    <property type="entry name" value="HTH_31"/>
    <property type="match status" value="1"/>
</dbReference>